<evidence type="ECO:0000313" key="2">
    <source>
        <dbReference type="Proteomes" id="UP000305874"/>
    </source>
</evidence>
<evidence type="ECO:0000313" key="1">
    <source>
        <dbReference type="EMBL" id="TMP73734.1"/>
    </source>
</evidence>
<feature type="non-terminal residue" evidence="1">
    <location>
        <position position="101"/>
    </location>
</feature>
<dbReference type="Gene3D" id="1.25.40.10">
    <property type="entry name" value="Tetratricopeptide repeat domain"/>
    <property type="match status" value="1"/>
</dbReference>
<dbReference type="Proteomes" id="UP000305874">
    <property type="component" value="Unassembled WGS sequence"/>
</dbReference>
<feature type="non-terminal residue" evidence="1">
    <location>
        <position position="1"/>
    </location>
</feature>
<comment type="caution">
    <text evidence="1">The sequence shown here is derived from an EMBL/GenBank/DDBJ whole genome shotgun (WGS) entry which is preliminary data.</text>
</comment>
<dbReference type="EMBL" id="PNCG01000758">
    <property type="protein sequence ID" value="TMP73734.1"/>
    <property type="molecule type" value="Genomic_DNA"/>
</dbReference>
<gene>
    <name evidence="1" type="ORF">CWC05_22420</name>
</gene>
<proteinExistence type="predicted"/>
<dbReference type="SUPFAM" id="SSF48452">
    <property type="entry name" value="TPR-like"/>
    <property type="match status" value="1"/>
</dbReference>
<protein>
    <submittedName>
        <fullName evidence="1">CadC family transcriptional regulator</fullName>
    </submittedName>
</protein>
<accession>A0A5S3YK32</accession>
<dbReference type="InterPro" id="IPR011990">
    <property type="entry name" value="TPR-like_helical_dom_sf"/>
</dbReference>
<sequence>KENIKLAGKQQNRELIRAYLMIGYLKLHWPHADDRARELQQASEHIALAKQLAEQQQDKLFIAYSYEELGKIKRLQGQYVQAIRLLTLALSYHQEFNSTYG</sequence>
<reference evidence="2" key="2">
    <citation type="submission" date="2019-06" db="EMBL/GenBank/DDBJ databases">
        <title>Co-occurence of chitin degradation, pigmentation and bioactivity in marine Pseudoalteromonas.</title>
        <authorList>
            <person name="Sonnenschein E.C."/>
            <person name="Bech P.K."/>
        </authorList>
    </citation>
    <scope>NUCLEOTIDE SEQUENCE [LARGE SCALE GENOMIC DNA]</scope>
    <source>
        <strain evidence="2">S2897</strain>
    </source>
</reference>
<name>A0A5S3YK32_9GAMM</name>
<reference evidence="1 2" key="1">
    <citation type="submission" date="2017-12" db="EMBL/GenBank/DDBJ databases">
        <authorList>
            <person name="Paulsen S."/>
            <person name="Gram L.K."/>
        </authorList>
    </citation>
    <scope>NUCLEOTIDE SEQUENCE [LARGE SCALE GENOMIC DNA]</scope>
    <source>
        <strain evidence="1 2">S2897</strain>
    </source>
</reference>
<organism evidence="1 2">
    <name type="scientific">Pseudoalteromonas ruthenica</name>
    <dbReference type="NCBI Taxonomy" id="151081"/>
    <lineage>
        <taxon>Bacteria</taxon>
        <taxon>Pseudomonadati</taxon>
        <taxon>Pseudomonadota</taxon>
        <taxon>Gammaproteobacteria</taxon>
        <taxon>Alteromonadales</taxon>
        <taxon>Pseudoalteromonadaceae</taxon>
        <taxon>Pseudoalteromonas</taxon>
    </lineage>
</organism>
<dbReference type="AlphaFoldDB" id="A0A5S3YK32"/>